<evidence type="ECO:0000313" key="11">
    <source>
        <dbReference type="Proteomes" id="UP000648722"/>
    </source>
</evidence>
<proteinExistence type="inferred from homology"/>
<name>A0ABQ1XEA5_9PROT</name>
<dbReference type="RefSeq" id="WP_188450894.1">
    <property type="nucleotide sequence ID" value="NZ_BMFS01000001.1"/>
</dbReference>
<evidence type="ECO:0000256" key="6">
    <source>
        <dbReference type="ARBA" id="ARBA00047942"/>
    </source>
</evidence>
<dbReference type="EMBL" id="BMFS01000001">
    <property type="protein sequence ID" value="GGG92106.1"/>
    <property type="molecule type" value="Genomic_DNA"/>
</dbReference>
<dbReference type="Pfam" id="PF02384">
    <property type="entry name" value="N6_Mtase"/>
    <property type="match status" value="1"/>
</dbReference>
<dbReference type="SUPFAM" id="SSF53335">
    <property type="entry name" value="S-adenosyl-L-methionine-dependent methyltransferases"/>
    <property type="match status" value="1"/>
</dbReference>
<comment type="similarity">
    <text evidence="1">Belongs to the N(4)/N(6)-methyltransferase family.</text>
</comment>
<evidence type="ECO:0000256" key="5">
    <source>
        <dbReference type="ARBA" id="ARBA00022691"/>
    </source>
</evidence>
<protein>
    <recommendedName>
        <fullName evidence="2">site-specific DNA-methyltransferase (adenine-specific)</fullName>
        <ecNumber evidence="2">2.1.1.72</ecNumber>
    </recommendedName>
</protein>
<dbReference type="InterPro" id="IPR050953">
    <property type="entry name" value="N4_N6_ade-DNA_methylase"/>
</dbReference>
<dbReference type="Pfam" id="PF07669">
    <property type="entry name" value="Eco57I"/>
    <property type="match status" value="1"/>
</dbReference>
<evidence type="ECO:0000259" key="9">
    <source>
        <dbReference type="Pfam" id="PF18135"/>
    </source>
</evidence>
<dbReference type="GO" id="GO:0032259">
    <property type="term" value="P:methylation"/>
    <property type="evidence" value="ECO:0007669"/>
    <property type="project" value="UniProtKB-KW"/>
</dbReference>
<feature type="domain" description="Type II methyltransferase M.TaqI-like" evidence="8">
    <location>
        <begin position="488"/>
        <end position="607"/>
    </location>
</feature>
<feature type="domain" description="DNA methylase adenine-specific" evidence="7">
    <location>
        <begin position="296"/>
        <end position="339"/>
    </location>
</feature>
<keyword evidence="5" id="KW-0949">S-adenosyl-L-methionine</keyword>
<evidence type="ECO:0000256" key="3">
    <source>
        <dbReference type="ARBA" id="ARBA00022603"/>
    </source>
</evidence>
<sequence length="1056" mass="119807">MSVIASYFEKIAATYKGGQATEHSYRPALYELFSALDDRISVTNEPKRVAIGAPDFIFMRGDVPVGHCEAKDVGTDLKGLKGYSVEQKQRYLKGFTNLLYTNGLDFEFYREGELIRSISIGEMLMGLQPKPEAFAELEAQLKDFVAQTPRTITSSKRLAELMAAKAVLIKDVMGRALVADLERDAYTDLTAQYRAFQEHLIHDITAADFADIYAETIAYGLFAARLHDQTLDTFSRQEALELLPKSNPFLRRLFGYIAGPDLDDRMAWIIDDLTKIFLACNLNEIMADFGRLTGQNDPFLHFYETFLAAYNPAKRKARGVWYTPEPVVNFIVRAVDEVLKSEFGLADGLADTSKIRVELETGQKETTKRGHIKKSGKRSVEIKDVHRVQILDPATGTGTFLAEVIKQIGARVKASAPGHWSSYVETELIPRIHGFELLMASYAMCHMKLDMILTEMGYTPSGEPPRLSVYLTNSLEEGERVEQTLFAEWFTREAKGASAIKRDMPIMCVIGNPPYSGESANKGAWIMGLMDAYKKEPGGKEKLKERNPKWINDDYVKFIRFGEHMIKKNGEGILGFITNHGYLDNPTFRGMRWHLLNTFDAIYVLDLHGNAKKKEVSPDGSADKNVFDIQQGVAIIIAVKKGRAGKDKKLAKVFHGDLWGTRSGKYKALEKAGLKARRFKSLSVRAPHYVMTRRDYALEETYLRGFGVQELMPVNSVGIVTARDALTIEIDRAELWRRVQDFAALPVEDARDKYQLGKDVRDWQVGWAQADVKKNFSEDRLVPIAYRPFDTRWTYYTGNSRGFICYPRNEVMQQYAGHRNIGLLAPVAIRDREFHHAFVTSVISEVIFLSGTTASNAKNFPLYLYPEEGSPDQPRRVNFDPKIWRRLRELARDDAHGEPDEIAIFDYIYGVLHSPDYRETFAEFLKTDFPRIPYPASPDIFWHASEKGGQLRRLHLMEPAAIGETPYPFMGDGDSVVEKPSFDAGCVWINKTQRFEGVPEIAWSFYIGGYQPAQKWLKDRKGRALSFADIQHYQRIIKVLAETHRIMGEIELPVEG</sequence>
<dbReference type="PANTHER" id="PTHR33841">
    <property type="entry name" value="DNA METHYLTRANSFERASE YEEA-RELATED"/>
    <property type="match status" value="1"/>
</dbReference>
<feature type="domain" description="Type ISP restriction-modification enzyme LLaBIII C-terminal specificity" evidence="9">
    <location>
        <begin position="710"/>
        <end position="1048"/>
    </location>
</feature>
<organism evidence="10 11">
    <name type="scientific">Glycocaulis albus</name>
    <dbReference type="NCBI Taxonomy" id="1382801"/>
    <lineage>
        <taxon>Bacteria</taxon>
        <taxon>Pseudomonadati</taxon>
        <taxon>Pseudomonadota</taxon>
        <taxon>Alphaproteobacteria</taxon>
        <taxon>Maricaulales</taxon>
        <taxon>Maricaulaceae</taxon>
        <taxon>Glycocaulis</taxon>
    </lineage>
</organism>
<accession>A0ABQ1XEA5</accession>
<keyword evidence="3 10" id="KW-0489">Methyltransferase</keyword>
<dbReference type="PRINTS" id="PR00507">
    <property type="entry name" value="N12N6MTFRASE"/>
</dbReference>
<reference evidence="11" key="1">
    <citation type="journal article" date="2019" name="Int. J. Syst. Evol. Microbiol.">
        <title>The Global Catalogue of Microorganisms (GCM) 10K type strain sequencing project: providing services to taxonomists for standard genome sequencing and annotation.</title>
        <authorList>
            <consortium name="The Broad Institute Genomics Platform"/>
            <consortium name="The Broad Institute Genome Sequencing Center for Infectious Disease"/>
            <person name="Wu L."/>
            <person name="Ma J."/>
        </authorList>
    </citation>
    <scope>NUCLEOTIDE SEQUENCE [LARGE SCALE GENOMIC DNA]</scope>
    <source>
        <strain evidence="11">CGMCC 1.12766</strain>
    </source>
</reference>
<dbReference type="InterPro" id="IPR029063">
    <property type="entry name" value="SAM-dependent_MTases_sf"/>
</dbReference>
<comment type="catalytic activity">
    <reaction evidence="6">
        <text>a 2'-deoxyadenosine in DNA + S-adenosyl-L-methionine = an N(6)-methyl-2'-deoxyadenosine in DNA + S-adenosyl-L-homocysteine + H(+)</text>
        <dbReference type="Rhea" id="RHEA:15197"/>
        <dbReference type="Rhea" id="RHEA-COMP:12418"/>
        <dbReference type="Rhea" id="RHEA-COMP:12419"/>
        <dbReference type="ChEBI" id="CHEBI:15378"/>
        <dbReference type="ChEBI" id="CHEBI:57856"/>
        <dbReference type="ChEBI" id="CHEBI:59789"/>
        <dbReference type="ChEBI" id="CHEBI:90615"/>
        <dbReference type="ChEBI" id="CHEBI:90616"/>
        <dbReference type="EC" id="2.1.1.72"/>
    </reaction>
</comment>
<dbReference type="EC" id="2.1.1.72" evidence="2"/>
<dbReference type="Gene3D" id="3.40.50.150">
    <property type="entry name" value="Vaccinia Virus protein VP39"/>
    <property type="match status" value="1"/>
</dbReference>
<keyword evidence="4" id="KW-0808">Transferase</keyword>
<dbReference type="PANTHER" id="PTHR33841:SF1">
    <property type="entry name" value="DNA METHYLTRANSFERASE A"/>
    <property type="match status" value="1"/>
</dbReference>
<dbReference type="InterPro" id="IPR041635">
    <property type="entry name" value="Type_ISP_LLaBIII_C"/>
</dbReference>
<evidence type="ECO:0000313" key="10">
    <source>
        <dbReference type="EMBL" id="GGG92106.1"/>
    </source>
</evidence>
<keyword evidence="11" id="KW-1185">Reference proteome</keyword>
<gene>
    <name evidence="10" type="ORF">GCM10007420_04310</name>
</gene>
<evidence type="ECO:0000256" key="1">
    <source>
        <dbReference type="ARBA" id="ARBA00006594"/>
    </source>
</evidence>
<evidence type="ECO:0000256" key="4">
    <source>
        <dbReference type="ARBA" id="ARBA00022679"/>
    </source>
</evidence>
<evidence type="ECO:0000259" key="7">
    <source>
        <dbReference type="Pfam" id="PF02384"/>
    </source>
</evidence>
<dbReference type="InterPro" id="IPR003356">
    <property type="entry name" value="DNA_methylase_A-5"/>
</dbReference>
<dbReference type="GO" id="GO:0008168">
    <property type="term" value="F:methyltransferase activity"/>
    <property type="evidence" value="ECO:0007669"/>
    <property type="project" value="UniProtKB-KW"/>
</dbReference>
<evidence type="ECO:0000256" key="2">
    <source>
        <dbReference type="ARBA" id="ARBA00011900"/>
    </source>
</evidence>
<comment type="caution">
    <text evidence="10">The sequence shown here is derived from an EMBL/GenBank/DDBJ whole genome shotgun (WGS) entry which is preliminary data.</text>
</comment>
<dbReference type="Pfam" id="PF18135">
    <property type="entry name" value="Type_ISP_C"/>
    <property type="match status" value="1"/>
</dbReference>
<evidence type="ECO:0000259" key="8">
    <source>
        <dbReference type="Pfam" id="PF07669"/>
    </source>
</evidence>
<dbReference type="InterPro" id="IPR011639">
    <property type="entry name" value="MethylTrfase_TaqI-like_dom"/>
</dbReference>
<dbReference type="Proteomes" id="UP000648722">
    <property type="component" value="Unassembled WGS sequence"/>
</dbReference>